<gene>
    <name evidence="1" type="ORF">EVAR_82595_1</name>
</gene>
<protein>
    <submittedName>
        <fullName evidence="1">Uncharacterized protein</fullName>
    </submittedName>
</protein>
<dbReference type="AlphaFoldDB" id="A0A4C1X2K2"/>
<dbReference type="EMBL" id="BGZK01000724">
    <property type="protein sequence ID" value="GBP57958.1"/>
    <property type="molecule type" value="Genomic_DNA"/>
</dbReference>
<evidence type="ECO:0000313" key="1">
    <source>
        <dbReference type="EMBL" id="GBP57958.1"/>
    </source>
</evidence>
<organism evidence="1 2">
    <name type="scientific">Eumeta variegata</name>
    <name type="common">Bagworm moth</name>
    <name type="synonym">Eumeta japonica</name>
    <dbReference type="NCBI Taxonomy" id="151549"/>
    <lineage>
        <taxon>Eukaryota</taxon>
        <taxon>Metazoa</taxon>
        <taxon>Ecdysozoa</taxon>
        <taxon>Arthropoda</taxon>
        <taxon>Hexapoda</taxon>
        <taxon>Insecta</taxon>
        <taxon>Pterygota</taxon>
        <taxon>Neoptera</taxon>
        <taxon>Endopterygota</taxon>
        <taxon>Lepidoptera</taxon>
        <taxon>Glossata</taxon>
        <taxon>Ditrysia</taxon>
        <taxon>Tineoidea</taxon>
        <taxon>Psychidae</taxon>
        <taxon>Oiketicinae</taxon>
        <taxon>Eumeta</taxon>
    </lineage>
</organism>
<evidence type="ECO:0000313" key="2">
    <source>
        <dbReference type="Proteomes" id="UP000299102"/>
    </source>
</evidence>
<sequence length="92" mass="9766">MFVSDLDPALGLDTSSDLCYDVLDEIAISSLEALEASQPKISTSGRIRGCRRVTALGAVTWATALNTRIKYALPTPAPAPPAPFLTYLDGKV</sequence>
<proteinExistence type="predicted"/>
<keyword evidence="2" id="KW-1185">Reference proteome</keyword>
<dbReference type="Proteomes" id="UP000299102">
    <property type="component" value="Unassembled WGS sequence"/>
</dbReference>
<comment type="caution">
    <text evidence="1">The sequence shown here is derived from an EMBL/GenBank/DDBJ whole genome shotgun (WGS) entry which is preliminary data.</text>
</comment>
<reference evidence="1 2" key="1">
    <citation type="journal article" date="2019" name="Commun. Biol.">
        <title>The bagworm genome reveals a unique fibroin gene that provides high tensile strength.</title>
        <authorList>
            <person name="Kono N."/>
            <person name="Nakamura H."/>
            <person name="Ohtoshi R."/>
            <person name="Tomita M."/>
            <person name="Numata K."/>
            <person name="Arakawa K."/>
        </authorList>
    </citation>
    <scope>NUCLEOTIDE SEQUENCE [LARGE SCALE GENOMIC DNA]</scope>
</reference>
<name>A0A4C1X2K2_EUMVA</name>
<accession>A0A4C1X2K2</accession>